<keyword evidence="5" id="KW-1185">Reference proteome</keyword>
<dbReference type="PANTHER" id="PTHR47932">
    <property type="entry name" value="ATPASE EXPRESSION PROTEIN 3"/>
    <property type="match status" value="1"/>
</dbReference>
<dbReference type="InterPro" id="IPR011990">
    <property type="entry name" value="TPR-like_helical_dom_sf"/>
</dbReference>
<gene>
    <name evidence="4" type="ORF">PanWU01x14_130440</name>
</gene>
<accession>A0A2P5CR84</accession>
<dbReference type="Proteomes" id="UP000237105">
    <property type="component" value="Unassembled WGS sequence"/>
</dbReference>
<dbReference type="EMBL" id="JXTB01000103">
    <property type="protein sequence ID" value="PON63570.1"/>
    <property type="molecule type" value="Genomic_DNA"/>
</dbReference>
<reference evidence="5" key="1">
    <citation type="submission" date="2016-06" db="EMBL/GenBank/DDBJ databases">
        <title>Parallel loss of symbiosis genes in relatives of nitrogen-fixing non-legume Parasponia.</title>
        <authorList>
            <person name="Van Velzen R."/>
            <person name="Holmer R."/>
            <person name="Bu F."/>
            <person name="Rutten L."/>
            <person name="Van Zeijl A."/>
            <person name="Liu W."/>
            <person name="Santuari L."/>
            <person name="Cao Q."/>
            <person name="Sharma T."/>
            <person name="Shen D."/>
            <person name="Roswanjaya Y."/>
            <person name="Wardhani T."/>
            <person name="Kalhor M.S."/>
            <person name="Jansen J."/>
            <person name="Van den Hoogen J."/>
            <person name="Gungor B."/>
            <person name="Hartog M."/>
            <person name="Hontelez J."/>
            <person name="Verver J."/>
            <person name="Yang W.-C."/>
            <person name="Schijlen E."/>
            <person name="Repin R."/>
            <person name="Schilthuizen M."/>
            <person name="Schranz E."/>
            <person name="Heidstra R."/>
            <person name="Miyata K."/>
            <person name="Fedorova E."/>
            <person name="Kohlen W."/>
            <person name="Bisseling T."/>
            <person name="Smit S."/>
            <person name="Geurts R."/>
        </authorList>
    </citation>
    <scope>NUCLEOTIDE SEQUENCE [LARGE SCALE GENOMIC DNA]</scope>
    <source>
        <strain evidence="5">cv. WU1-14</strain>
    </source>
</reference>
<evidence type="ECO:0000313" key="5">
    <source>
        <dbReference type="Proteomes" id="UP000237105"/>
    </source>
</evidence>
<comment type="caution">
    <text evidence="4">The sequence shown here is derived from an EMBL/GenBank/DDBJ whole genome shotgun (WGS) entry which is preliminary data.</text>
</comment>
<evidence type="ECO:0000256" key="3">
    <source>
        <dbReference type="PROSITE-ProRule" id="PRU00708"/>
    </source>
</evidence>
<dbReference type="OrthoDB" id="1935909at2759"/>
<evidence type="ECO:0000256" key="1">
    <source>
        <dbReference type="ARBA" id="ARBA00007626"/>
    </source>
</evidence>
<proteinExistence type="inferred from homology"/>
<evidence type="ECO:0000313" key="4">
    <source>
        <dbReference type="EMBL" id="PON63570.1"/>
    </source>
</evidence>
<dbReference type="NCBIfam" id="TIGR00756">
    <property type="entry name" value="PPR"/>
    <property type="match status" value="1"/>
</dbReference>
<evidence type="ECO:0000256" key="2">
    <source>
        <dbReference type="ARBA" id="ARBA00022737"/>
    </source>
</evidence>
<keyword evidence="2" id="KW-0677">Repeat</keyword>
<dbReference type="Gene3D" id="1.25.40.10">
    <property type="entry name" value="Tetratricopeptide repeat domain"/>
    <property type="match status" value="1"/>
</dbReference>
<organism evidence="4 5">
    <name type="scientific">Parasponia andersonii</name>
    <name type="common">Sponia andersonii</name>
    <dbReference type="NCBI Taxonomy" id="3476"/>
    <lineage>
        <taxon>Eukaryota</taxon>
        <taxon>Viridiplantae</taxon>
        <taxon>Streptophyta</taxon>
        <taxon>Embryophyta</taxon>
        <taxon>Tracheophyta</taxon>
        <taxon>Spermatophyta</taxon>
        <taxon>Magnoliopsida</taxon>
        <taxon>eudicotyledons</taxon>
        <taxon>Gunneridae</taxon>
        <taxon>Pentapetalae</taxon>
        <taxon>rosids</taxon>
        <taxon>fabids</taxon>
        <taxon>Rosales</taxon>
        <taxon>Cannabaceae</taxon>
        <taxon>Parasponia</taxon>
    </lineage>
</organism>
<dbReference type="AlphaFoldDB" id="A0A2P5CR84"/>
<dbReference type="GO" id="GO:0003729">
    <property type="term" value="F:mRNA binding"/>
    <property type="evidence" value="ECO:0007669"/>
    <property type="project" value="TreeGrafter"/>
</dbReference>
<feature type="repeat" description="PPR" evidence="3">
    <location>
        <begin position="188"/>
        <end position="222"/>
    </location>
</feature>
<comment type="similarity">
    <text evidence="1">Belongs to the PPR family. P subfamily.</text>
</comment>
<dbReference type="Pfam" id="PF13041">
    <property type="entry name" value="PPR_2"/>
    <property type="match status" value="1"/>
</dbReference>
<dbReference type="PANTHER" id="PTHR47932:SF63">
    <property type="entry name" value="OS08G0290000 PROTEIN"/>
    <property type="match status" value="1"/>
</dbReference>
<sequence>RRPKYPLPPPVELYFGCSNPELEPPDLNNMKTKIIITSGNPSPFRQLFTLHFRSYAPAAFSSSFSNGKNEYYDEYDYDSVARLVKLVHQRCNSGNLRVNEALGFLDSLIRKRPLCPPFGLLIICFGALSHNNHCSTVVSMYKRMMGCLHFRPDVCTVNTVIKCLCLLKKVDLSFSVLATLYKHGPRPDAHTLNTLLHGLCAEGSMVAAMELFQDIVEKKHPCDVVTYQWVL</sequence>
<dbReference type="InterPro" id="IPR002885">
    <property type="entry name" value="PPR_rpt"/>
</dbReference>
<protein>
    <submittedName>
        <fullName evidence="4">Pentatricopeptide repeat</fullName>
    </submittedName>
</protein>
<name>A0A2P5CR84_PARAD</name>
<dbReference type="PROSITE" id="PS51375">
    <property type="entry name" value="PPR"/>
    <property type="match status" value="1"/>
</dbReference>
<feature type="non-terminal residue" evidence="4">
    <location>
        <position position="1"/>
    </location>
</feature>